<protein>
    <submittedName>
        <fullName evidence="3">Uncharacterized protein</fullName>
    </submittedName>
</protein>
<name>A0AAE0LYM9_9PEZI</name>
<feature type="transmembrane region" description="Helical" evidence="2">
    <location>
        <begin position="583"/>
        <end position="605"/>
    </location>
</feature>
<feature type="region of interest" description="Disordered" evidence="1">
    <location>
        <begin position="1"/>
        <end position="37"/>
    </location>
</feature>
<dbReference type="EMBL" id="JAUEDM010000009">
    <property type="protein sequence ID" value="KAK3312572.1"/>
    <property type="molecule type" value="Genomic_DNA"/>
</dbReference>
<sequence length="698" mass="76666">MTSFAPTSIKGALPDSTTHSTDSASGELPAASSRDSTKNHDPFWLSFWKWELAALFLACGLLVAIGIILAVYTGQPTPRWPLGVNINSLVAILTTMLRALLMVFVAEVISQLKWGWFNQPQRLRDLHRYDSASRGVWGSVLIIFRKSKLNTNMVLTMLCAVVTIISLGIGPMAQQAINSTTCSFIVDGVHPTVQIARTVDAGYIQTTSIDPSPEEAFDLNPGLKAKILNALMDKGNATAPTTCPTGNCTFADPILRTSSLKSNPTAGQSGRNSTMPSWTIPTDDWSEELGLLNSETTSFSIFDRGVLNITTFNGVPKLIMISSPDIPRQYKSSSDFFALVPAHEGLICPGNESSAKRFQHDPSKNTSQYTIVAAQCWLYPCVRRYEANMRNTLLQENTTSTTCQYGNVAVSKYQQIRLKERSPRTFLPITPCTLDGLTFDLHNMSLVAESAHRTFVNATVGEDTFLVPGECAVRPSEKLQWGLEAFLQESLDGDGTQPSRINTVTSNQNPDNGVSFTETLSELPWRLRNSYGITLETTEFIRNNPGYDQYLVPEEARGTTLAPSPHFVTGVMTTTTVCVLVDWRWLSFHAALLVLAVVPFAVMAVQQALLSRREGRLPQWKSSLLPLLFHGLGNNFPQSDKSVFADGKPLQPREMEDIAKNTIVRFRSFDDGGFKLAVVNIEADVEESLLGAGHDVAV</sequence>
<dbReference type="AlphaFoldDB" id="A0AAE0LYM9"/>
<proteinExistence type="predicted"/>
<keyword evidence="4" id="KW-1185">Reference proteome</keyword>
<feature type="transmembrane region" description="Helical" evidence="2">
    <location>
        <begin position="86"/>
        <end position="109"/>
    </location>
</feature>
<dbReference type="PANTHER" id="PTHR35394:SF5">
    <property type="entry name" value="DUF3176 DOMAIN-CONTAINING PROTEIN"/>
    <property type="match status" value="1"/>
</dbReference>
<evidence type="ECO:0000313" key="4">
    <source>
        <dbReference type="Proteomes" id="UP001283341"/>
    </source>
</evidence>
<accession>A0AAE0LYM9</accession>
<feature type="transmembrane region" description="Helical" evidence="2">
    <location>
        <begin position="52"/>
        <end position="74"/>
    </location>
</feature>
<reference evidence="3" key="2">
    <citation type="submission" date="2023-06" db="EMBL/GenBank/DDBJ databases">
        <authorList>
            <consortium name="Lawrence Berkeley National Laboratory"/>
            <person name="Haridas S."/>
            <person name="Hensen N."/>
            <person name="Bonometti L."/>
            <person name="Westerberg I."/>
            <person name="Brannstrom I.O."/>
            <person name="Guillou S."/>
            <person name="Cros-Aarteil S."/>
            <person name="Calhoun S."/>
            <person name="Kuo A."/>
            <person name="Mondo S."/>
            <person name="Pangilinan J."/>
            <person name="Riley R."/>
            <person name="Labutti K."/>
            <person name="Andreopoulos B."/>
            <person name="Lipzen A."/>
            <person name="Chen C."/>
            <person name="Yanf M."/>
            <person name="Daum C."/>
            <person name="Ng V."/>
            <person name="Clum A."/>
            <person name="Steindorff A."/>
            <person name="Ohm R."/>
            <person name="Martin F."/>
            <person name="Silar P."/>
            <person name="Natvig D."/>
            <person name="Lalanne C."/>
            <person name="Gautier V."/>
            <person name="Ament-Velasquez S.L."/>
            <person name="Kruys A."/>
            <person name="Hutchinson M.I."/>
            <person name="Powell A.J."/>
            <person name="Barry K."/>
            <person name="Miller A.N."/>
            <person name="Grigoriev I.V."/>
            <person name="Debuchy R."/>
            <person name="Gladieux P."/>
            <person name="Thoren M.H."/>
            <person name="Johannesson H."/>
        </authorList>
    </citation>
    <scope>NUCLEOTIDE SEQUENCE</scope>
    <source>
        <strain evidence="3">CBS 118394</strain>
    </source>
</reference>
<organism evidence="3 4">
    <name type="scientific">Apodospora peruviana</name>
    <dbReference type="NCBI Taxonomy" id="516989"/>
    <lineage>
        <taxon>Eukaryota</taxon>
        <taxon>Fungi</taxon>
        <taxon>Dikarya</taxon>
        <taxon>Ascomycota</taxon>
        <taxon>Pezizomycotina</taxon>
        <taxon>Sordariomycetes</taxon>
        <taxon>Sordariomycetidae</taxon>
        <taxon>Sordariales</taxon>
        <taxon>Lasiosphaeriaceae</taxon>
        <taxon>Apodospora</taxon>
    </lineage>
</organism>
<dbReference type="InterPro" id="IPR021514">
    <property type="entry name" value="DUF3176"/>
</dbReference>
<reference evidence="3" key="1">
    <citation type="journal article" date="2023" name="Mol. Phylogenet. Evol.">
        <title>Genome-scale phylogeny and comparative genomics of the fungal order Sordariales.</title>
        <authorList>
            <person name="Hensen N."/>
            <person name="Bonometti L."/>
            <person name="Westerberg I."/>
            <person name="Brannstrom I.O."/>
            <person name="Guillou S."/>
            <person name="Cros-Aarteil S."/>
            <person name="Calhoun S."/>
            <person name="Haridas S."/>
            <person name="Kuo A."/>
            <person name="Mondo S."/>
            <person name="Pangilinan J."/>
            <person name="Riley R."/>
            <person name="LaButti K."/>
            <person name="Andreopoulos B."/>
            <person name="Lipzen A."/>
            <person name="Chen C."/>
            <person name="Yan M."/>
            <person name="Daum C."/>
            <person name="Ng V."/>
            <person name="Clum A."/>
            <person name="Steindorff A."/>
            <person name="Ohm R.A."/>
            <person name="Martin F."/>
            <person name="Silar P."/>
            <person name="Natvig D.O."/>
            <person name="Lalanne C."/>
            <person name="Gautier V."/>
            <person name="Ament-Velasquez S.L."/>
            <person name="Kruys A."/>
            <person name="Hutchinson M.I."/>
            <person name="Powell A.J."/>
            <person name="Barry K."/>
            <person name="Miller A.N."/>
            <person name="Grigoriev I.V."/>
            <person name="Debuchy R."/>
            <person name="Gladieux P."/>
            <person name="Hiltunen Thoren M."/>
            <person name="Johannesson H."/>
        </authorList>
    </citation>
    <scope>NUCLEOTIDE SEQUENCE</scope>
    <source>
        <strain evidence="3">CBS 118394</strain>
    </source>
</reference>
<gene>
    <name evidence="3" type="ORF">B0H66DRAFT_633413</name>
</gene>
<evidence type="ECO:0000256" key="2">
    <source>
        <dbReference type="SAM" id="Phobius"/>
    </source>
</evidence>
<keyword evidence="2" id="KW-0472">Membrane</keyword>
<feature type="transmembrane region" description="Helical" evidence="2">
    <location>
        <begin position="153"/>
        <end position="173"/>
    </location>
</feature>
<evidence type="ECO:0000256" key="1">
    <source>
        <dbReference type="SAM" id="MobiDB-lite"/>
    </source>
</evidence>
<dbReference type="Proteomes" id="UP001283341">
    <property type="component" value="Unassembled WGS sequence"/>
</dbReference>
<keyword evidence="2" id="KW-1133">Transmembrane helix</keyword>
<feature type="compositionally biased region" description="Polar residues" evidence="1">
    <location>
        <begin position="15"/>
        <end position="24"/>
    </location>
</feature>
<dbReference type="Pfam" id="PF11374">
    <property type="entry name" value="DUF3176"/>
    <property type="match status" value="1"/>
</dbReference>
<evidence type="ECO:0000313" key="3">
    <source>
        <dbReference type="EMBL" id="KAK3312572.1"/>
    </source>
</evidence>
<dbReference type="PANTHER" id="PTHR35394">
    <property type="entry name" value="DUF3176 DOMAIN-CONTAINING PROTEIN"/>
    <property type="match status" value="1"/>
</dbReference>
<comment type="caution">
    <text evidence="3">The sequence shown here is derived from an EMBL/GenBank/DDBJ whole genome shotgun (WGS) entry which is preliminary data.</text>
</comment>
<keyword evidence="2" id="KW-0812">Transmembrane</keyword>